<evidence type="ECO:0008006" key="5">
    <source>
        <dbReference type="Google" id="ProtNLM"/>
    </source>
</evidence>
<feature type="region of interest" description="Disordered" evidence="1">
    <location>
        <begin position="1"/>
        <end position="103"/>
    </location>
</feature>
<dbReference type="AlphaFoldDB" id="A0A836KLK3"/>
<feature type="compositionally biased region" description="Polar residues" evidence="1">
    <location>
        <begin position="24"/>
        <end position="35"/>
    </location>
</feature>
<feature type="transmembrane region" description="Helical" evidence="2">
    <location>
        <begin position="135"/>
        <end position="156"/>
    </location>
</feature>
<organism evidence="3 4">
    <name type="scientific">Leishmania enriettii</name>
    <dbReference type="NCBI Taxonomy" id="5663"/>
    <lineage>
        <taxon>Eukaryota</taxon>
        <taxon>Discoba</taxon>
        <taxon>Euglenozoa</taxon>
        <taxon>Kinetoplastea</taxon>
        <taxon>Metakinetoplastina</taxon>
        <taxon>Trypanosomatida</taxon>
        <taxon>Trypanosomatidae</taxon>
        <taxon>Leishmaniinae</taxon>
        <taxon>Leishmania</taxon>
    </lineage>
</organism>
<dbReference type="RefSeq" id="XP_067691584.1">
    <property type="nucleotide sequence ID" value="XM_067836213.1"/>
</dbReference>
<dbReference type="EMBL" id="JAFHKP010000028">
    <property type="protein sequence ID" value="KAG5475055.1"/>
    <property type="molecule type" value="Genomic_DNA"/>
</dbReference>
<feature type="compositionally biased region" description="Polar residues" evidence="1">
    <location>
        <begin position="59"/>
        <end position="76"/>
    </location>
</feature>
<dbReference type="PANTHER" id="PTHR33297">
    <property type="entry name" value="AMASTIN-LIKE SURFACE PROTEIN-LIKE PROTEIN-RELATED"/>
    <property type="match status" value="1"/>
</dbReference>
<dbReference type="Pfam" id="PF07344">
    <property type="entry name" value="Amastin"/>
    <property type="match status" value="1"/>
</dbReference>
<evidence type="ECO:0000256" key="2">
    <source>
        <dbReference type="SAM" id="Phobius"/>
    </source>
</evidence>
<feature type="transmembrane region" description="Helical" evidence="2">
    <location>
        <begin position="278"/>
        <end position="301"/>
    </location>
</feature>
<keyword evidence="4" id="KW-1185">Reference proteome</keyword>
<reference evidence="3 4" key="1">
    <citation type="submission" date="2021-02" db="EMBL/GenBank/DDBJ databases">
        <title>Leishmania (Mundinia) enrietti genome sequencing and assembly.</title>
        <authorList>
            <person name="Almutairi H."/>
            <person name="Gatherer D."/>
        </authorList>
    </citation>
    <scope>NUCLEOTIDE SEQUENCE [LARGE SCALE GENOMIC DNA]</scope>
    <source>
        <strain evidence="3">CUR178</strain>
    </source>
</reference>
<feature type="compositionally biased region" description="Polar residues" evidence="1">
    <location>
        <begin position="1"/>
        <end position="17"/>
    </location>
</feature>
<keyword evidence="2" id="KW-1133">Transmembrane helix</keyword>
<evidence type="ECO:0000313" key="3">
    <source>
        <dbReference type="EMBL" id="KAG5475055.1"/>
    </source>
</evidence>
<feature type="transmembrane region" description="Helical" evidence="2">
    <location>
        <begin position="321"/>
        <end position="342"/>
    </location>
</feature>
<gene>
    <name evidence="3" type="ORF">CUR178_04505</name>
</gene>
<dbReference type="InterPro" id="IPR009944">
    <property type="entry name" value="Amastin"/>
</dbReference>
<evidence type="ECO:0000256" key="1">
    <source>
        <dbReference type="SAM" id="MobiDB-lite"/>
    </source>
</evidence>
<dbReference type="OrthoDB" id="273596at2759"/>
<name>A0A836KLK3_LEIEN</name>
<feature type="compositionally biased region" description="Basic and acidic residues" evidence="1">
    <location>
        <begin position="83"/>
        <end position="93"/>
    </location>
</feature>
<dbReference type="Proteomes" id="UP000674179">
    <property type="component" value="Chromosome 28"/>
</dbReference>
<accession>A0A836KLK3</accession>
<sequence>MRVQGNSISQRHQVSQLESDDENYTGSSGSYTEFSGSPPRLQQQQLSSAVAGAQRTPRMEQSSLTSGLQPFPSSVNRGAAQVHLHEEGRETAQEKSGAARGRQKALTRVNAALEAPAARMRAVTNGVVGKDSQRVTIYVFFCVAWAHLLFVILFSALSQIDMTDGGCYTFWGFKKNCDTVSYTRRTSLIKNCRGLRRSLKTGAAFSILSILASTATLITSWILCIRLREAYRHPGDQSRYMDVDVTELGAEAANLNNSNGNRKQSNEALFDAGTLKKVMMIVIAFDLAFQLICWSITASIYTQQYCDDIYHWSTSASYGVGFGIGLTAWLMELIAFVPFIMLV</sequence>
<protein>
    <recommendedName>
        <fullName evidence="5">Amastin-like protein</fullName>
    </recommendedName>
</protein>
<dbReference type="KEGG" id="lenr:94171723"/>
<keyword evidence="2" id="KW-0812">Transmembrane</keyword>
<evidence type="ECO:0000313" key="4">
    <source>
        <dbReference type="Proteomes" id="UP000674179"/>
    </source>
</evidence>
<comment type="caution">
    <text evidence="3">The sequence shown here is derived from an EMBL/GenBank/DDBJ whole genome shotgun (WGS) entry which is preliminary data.</text>
</comment>
<dbReference type="GeneID" id="94171723"/>
<keyword evidence="2" id="KW-0472">Membrane</keyword>
<proteinExistence type="predicted"/>
<feature type="transmembrane region" description="Helical" evidence="2">
    <location>
        <begin position="203"/>
        <end position="224"/>
    </location>
</feature>
<dbReference type="PANTHER" id="PTHR33297:SF4">
    <property type="entry name" value="AMASTIN"/>
    <property type="match status" value="1"/>
</dbReference>